<gene>
    <name evidence="1" type="ORF">DSO57_1018732</name>
</gene>
<comment type="caution">
    <text evidence="1">The sequence shown here is derived from an EMBL/GenBank/DDBJ whole genome shotgun (WGS) entry which is preliminary data.</text>
</comment>
<protein>
    <submittedName>
        <fullName evidence="1">Uncharacterized protein</fullName>
    </submittedName>
</protein>
<reference evidence="1" key="1">
    <citation type="submission" date="2022-04" db="EMBL/GenBank/DDBJ databases">
        <title>Genome of the entomopathogenic fungus Entomophthora muscae.</title>
        <authorList>
            <person name="Elya C."/>
            <person name="Lovett B.R."/>
            <person name="Lee E."/>
            <person name="Macias A.M."/>
            <person name="Hajek A.E."/>
            <person name="De Bivort B.L."/>
            <person name="Kasson M.T."/>
            <person name="De Fine Licht H.H."/>
            <person name="Stajich J.E."/>
        </authorList>
    </citation>
    <scope>NUCLEOTIDE SEQUENCE</scope>
    <source>
        <strain evidence="1">Berkeley</strain>
    </source>
</reference>
<accession>A0ACC2S6J7</accession>
<keyword evidence="2" id="KW-1185">Reference proteome</keyword>
<dbReference type="Proteomes" id="UP001165960">
    <property type="component" value="Unassembled WGS sequence"/>
</dbReference>
<evidence type="ECO:0000313" key="1">
    <source>
        <dbReference type="EMBL" id="KAJ9057842.1"/>
    </source>
</evidence>
<name>A0ACC2S6J7_9FUNG</name>
<proteinExistence type="predicted"/>
<sequence length="177" mass="19242">MIITTSSSNNGTPNPKHGPTLSASTLGFLGLSAIYPGGTEAFLGSAMNASRSTRILRIGTFTCIFALASNLLEEYRTQKNYFTGEDDSHALIHHHRPARVDDLWNPVAGAFISGLALQAKKRSILKALKCGGFFSVGMGIYSIGLDFLEPYYPLKSLDVVQSFTEYFHLMTTAGSRK</sequence>
<dbReference type="EMBL" id="QTSX02005762">
    <property type="protein sequence ID" value="KAJ9057842.1"/>
    <property type="molecule type" value="Genomic_DNA"/>
</dbReference>
<organism evidence="1 2">
    <name type="scientific">Entomophthora muscae</name>
    <dbReference type="NCBI Taxonomy" id="34485"/>
    <lineage>
        <taxon>Eukaryota</taxon>
        <taxon>Fungi</taxon>
        <taxon>Fungi incertae sedis</taxon>
        <taxon>Zoopagomycota</taxon>
        <taxon>Entomophthoromycotina</taxon>
        <taxon>Entomophthoromycetes</taxon>
        <taxon>Entomophthorales</taxon>
        <taxon>Entomophthoraceae</taxon>
        <taxon>Entomophthora</taxon>
    </lineage>
</organism>
<evidence type="ECO:0000313" key="2">
    <source>
        <dbReference type="Proteomes" id="UP001165960"/>
    </source>
</evidence>